<dbReference type="Proteomes" id="UP001159427">
    <property type="component" value="Unassembled WGS sequence"/>
</dbReference>
<feature type="domain" description="DH" evidence="7">
    <location>
        <begin position="1559"/>
        <end position="1640"/>
    </location>
</feature>
<dbReference type="InterPro" id="IPR036028">
    <property type="entry name" value="SH3-like_dom_sf"/>
</dbReference>
<dbReference type="Pfam" id="PF00018">
    <property type="entry name" value="SH3_1"/>
    <property type="match status" value="2"/>
</dbReference>
<feature type="domain" description="EF-hand" evidence="9">
    <location>
        <begin position="295"/>
        <end position="330"/>
    </location>
</feature>
<evidence type="ECO:0000313" key="11">
    <source>
        <dbReference type="Proteomes" id="UP001159427"/>
    </source>
</evidence>
<feature type="region of interest" description="Disordered" evidence="5">
    <location>
        <begin position="1655"/>
        <end position="1674"/>
    </location>
</feature>
<dbReference type="InterPro" id="IPR000219">
    <property type="entry name" value="DH_dom"/>
</dbReference>
<dbReference type="SMART" id="SM00326">
    <property type="entry name" value="SH3"/>
    <property type="match status" value="5"/>
</dbReference>
<dbReference type="SUPFAM" id="SSF48065">
    <property type="entry name" value="DBL homology domain (DH-domain)"/>
    <property type="match status" value="1"/>
</dbReference>
<feature type="compositionally biased region" description="Basic and acidic residues" evidence="5">
    <location>
        <begin position="612"/>
        <end position="631"/>
    </location>
</feature>
<dbReference type="InterPro" id="IPR001849">
    <property type="entry name" value="PH_domain"/>
</dbReference>
<feature type="domain" description="SH3" evidence="6">
    <location>
        <begin position="1383"/>
        <end position="1447"/>
    </location>
</feature>
<dbReference type="CDD" id="cd11839">
    <property type="entry name" value="SH3_Intersectin_4"/>
    <property type="match status" value="1"/>
</dbReference>
<evidence type="ECO:0000256" key="2">
    <source>
        <dbReference type="ARBA" id="ARBA00022837"/>
    </source>
</evidence>
<evidence type="ECO:0000259" key="8">
    <source>
        <dbReference type="PROSITE" id="PS50031"/>
    </source>
</evidence>
<dbReference type="Gene3D" id="1.10.238.10">
    <property type="entry name" value="EF-hand"/>
    <property type="match status" value="3"/>
</dbReference>
<dbReference type="InterPro" id="IPR018247">
    <property type="entry name" value="EF_Hand_1_Ca_BS"/>
</dbReference>
<feature type="region of interest" description="Disordered" evidence="5">
    <location>
        <begin position="158"/>
        <end position="178"/>
    </location>
</feature>
<evidence type="ECO:0000259" key="6">
    <source>
        <dbReference type="PROSITE" id="PS50002"/>
    </source>
</evidence>
<dbReference type="SMART" id="SM00054">
    <property type="entry name" value="EFh"/>
    <property type="match status" value="2"/>
</dbReference>
<dbReference type="Gene3D" id="2.30.29.30">
    <property type="entry name" value="Pleckstrin-homology domain (PH domain)/Phosphotyrosine-binding domain (PTB)"/>
    <property type="match status" value="1"/>
</dbReference>
<evidence type="ECO:0000256" key="4">
    <source>
        <dbReference type="SAM" id="Coils"/>
    </source>
</evidence>
<evidence type="ECO:0000313" key="10">
    <source>
        <dbReference type="EMBL" id="CAH3171740.1"/>
    </source>
</evidence>
<keyword evidence="2" id="KW-0106">Calcium</keyword>
<dbReference type="Pfam" id="PF14604">
    <property type="entry name" value="SH3_9"/>
    <property type="match status" value="2"/>
</dbReference>
<dbReference type="Gene3D" id="1.20.900.10">
    <property type="entry name" value="Dbl homology (DH) domain"/>
    <property type="match status" value="1"/>
</dbReference>
<evidence type="ECO:0000256" key="1">
    <source>
        <dbReference type="ARBA" id="ARBA00022443"/>
    </source>
</evidence>
<feature type="compositionally biased region" description="Basic and acidic residues" evidence="5">
    <location>
        <begin position="364"/>
        <end position="383"/>
    </location>
</feature>
<proteinExistence type="predicted"/>
<evidence type="ECO:0000259" key="9">
    <source>
        <dbReference type="PROSITE" id="PS50222"/>
    </source>
</evidence>
<dbReference type="InterPro" id="IPR035899">
    <property type="entry name" value="DBL_dom_sf"/>
</dbReference>
<dbReference type="PROSITE" id="PS00018">
    <property type="entry name" value="EF_HAND_1"/>
    <property type="match status" value="3"/>
</dbReference>
<evidence type="ECO:0000256" key="5">
    <source>
        <dbReference type="SAM" id="MobiDB-lite"/>
    </source>
</evidence>
<feature type="region of interest" description="Disordered" evidence="5">
    <location>
        <begin position="930"/>
        <end position="997"/>
    </location>
</feature>
<keyword evidence="11" id="KW-1185">Reference proteome</keyword>
<sequence>MATQLASSSPVGIGSSLPTSWVVTSEDRTKHEATFQSLNPISGFLTGEQAKKYFLKSNLPPMVLGQIWNLADIDRDGKMTMQEFTIAVHLIQSKLKGIELPTSLPNSLRMTSMPSTFLVGQKTKPTTDWSQSGNPPVSNGFSKVGMMTMPHKSVTSSISWSGVNQSPPQTRAVPTSSSSVFGSSFGPSSSATLPSTSLSGSLNIGMSSGFNAASSNASLLNGPGNQLQTSFGPGLGNVQRTNSLTGGFGPAPGPYGTITPAHRLKYNQMFKANDFKKAGFLSGDQARSMLIQSGLSQGILAQIWNLSDLDKDGQLNIEEFALAMHFVEIAKLGQPLPPSVPPELLPPSYQSRQATVTNFPPAQDGRERSESGRERSGSLEGKSRSNSVTIFTFEDKRKDNFEKGRLELERRRMELQEKLKKEKDERERKEALEEERRQRAKLEAEQKRQAELEKQRQQQLEMEREQEALRKKMIQQRLAAQIEAERQRQLEWEKRKKEELLNHKNLEQDIVNNLKSRVQKLEEELLKVVIHTLLSMNFELHGTNFTMHVLVRNLSDLDKDGQLNIEEFALAMHFVEIAKLGQPLPPSVPPELLPPSYQSRQATVTNFPPVQDGRERSDSGRERSGSLEGKSRSNSVTIFTFEDKRKDNFEKGRLELERRRMELQEKLKKEKDERERKEALEEERRQRAKLEAEQKRQAELEKQRQQQLEMEREQEALRKKMIQQRLAAQIEAERQRQLEWEKRKKEELLNHKNLEQDIVNNLKSRVQKLEEELLKVSQAKNGVQETLDNERQTCMQCQTSLNLINQSREMRFAEISRVQCDIKESQQRIVVMKKESERLAQEVNQCDTNKLGDTHGNLMASVQDSRGNLRRLQTLQNNMERVLAEKLKELDTMNAQVKDLNTSIAQLSGQNTRLQQISEAKQREYTAWKQRKDEEERQRKEIEAKRKQEEEEARRQTERELEAMRQEQEKQRKEQEMRRRLNEAKQAEEARRQEDFKKQQLIKKDKILVQQQQMLVTSPPSKILPPSSISSNIDPFRSVATVRQISSEQTSTTKTSGGDVKQKVLAMQQLIKEQGSDVRAPPTNLFKPVVTPKEYYKALYEFEPRNPDELQLDEGDIVVIDQGAKKPPPGWLYGETNGKKGLFPENYVEKITEEEAKGAGKQDTISVSPPDSSSTVKSLAAALSMQFVSGGSLGGSAFASQTSSNSNVTVAETPKATTSQQSTSEGFRVMALYPYRAKKDDHLSFNKNDVIIVKEQQDMWWSGELNGDMGWFPKSYVKLLGGTLKASETNDTMAKEISVKETTPAVPPPETKPSHPTTLFECVALYDYTGEAGDLSFTAGDVIKVHKDEGEWWEGSCNGEKGLFPANYVKKKDVEAPKAAPRIKPEIATVTTAYNAVTADQLSLSPGQLILVKRKHPDGWWEGELQARGKKRQSGLFPGNHVKILDRKASGGGTSGPVSSPITESVYSVPFPAKAKLEQVLAMFPYTAQNLDELTFYKGSVINVVSKEGEWWKGEMNGQTGMFPSNYVQPLSDLNMGTTQWTGSFDAKVLASMSTTEQQRQNVIYELINTEQVYMDDLSATLEVFYNPLAESGLLTEQELVTVFINWKELIWCNMRLLKAFLIRKKMSTSVAITSIGDILCEMVRYSLVKRTRGHKTKETYPTRPRSPTPCKQGLSLRKEKENHCLVLTSSTRREIRRVKEYGEVLSAIVFSLSEHLVTNDLETSENTHFTENQAKHSGVLYFVFPQVNEGVRNQENTDHLEWLQAHVNLESIGERLFFNSTTNCLGPRKLLHSGTLWKVINF</sequence>
<reference evidence="10 11" key="1">
    <citation type="submission" date="2022-05" db="EMBL/GenBank/DDBJ databases">
        <authorList>
            <consortium name="Genoscope - CEA"/>
            <person name="William W."/>
        </authorList>
    </citation>
    <scope>NUCLEOTIDE SEQUENCE [LARGE SCALE GENOMIC DNA]</scope>
</reference>
<dbReference type="SUPFAM" id="SSF47473">
    <property type="entry name" value="EF-hand"/>
    <property type="match status" value="3"/>
</dbReference>
<feature type="coiled-coil region" evidence="4">
    <location>
        <begin position="398"/>
        <end position="472"/>
    </location>
</feature>
<dbReference type="PROSITE" id="PS50010">
    <property type="entry name" value="DH_2"/>
    <property type="match status" value="1"/>
</dbReference>
<feature type="domain" description="SH3" evidence="6">
    <location>
        <begin position="1317"/>
        <end position="1374"/>
    </location>
</feature>
<dbReference type="SMART" id="SM00027">
    <property type="entry name" value="EH"/>
    <property type="match status" value="3"/>
</dbReference>
<dbReference type="CDD" id="cd11837">
    <property type="entry name" value="SH3_Intersectin_2"/>
    <property type="match status" value="1"/>
</dbReference>
<feature type="domain" description="EH" evidence="8">
    <location>
        <begin position="27"/>
        <end position="108"/>
    </location>
</feature>
<keyword evidence="4" id="KW-0175">Coiled coil</keyword>
<feature type="coiled-coil region" evidence="4">
    <location>
        <begin position="504"/>
        <end position="531"/>
    </location>
</feature>
<feature type="domain" description="EF-hand" evidence="9">
    <location>
        <begin position="59"/>
        <end position="94"/>
    </location>
</feature>
<dbReference type="Gene3D" id="2.30.30.40">
    <property type="entry name" value="SH3 Domains"/>
    <property type="match status" value="5"/>
</dbReference>
<dbReference type="PROSITE" id="PS50031">
    <property type="entry name" value="EH"/>
    <property type="match status" value="2"/>
</dbReference>
<keyword evidence="1 3" id="KW-0728">SH3 domain</keyword>
<evidence type="ECO:0008006" key="12">
    <source>
        <dbReference type="Google" id="ProtNLM"/>
    </source>
</evidence>
<feature type="compositionally biased region" description="Polar residues" evidence="5">
    <location>
        <begin position="1201"/>
        <end position="1223"/>
    </location>
</feature>
<dbReference type="InterPro" id="IPR001452">
    <property type="entry name" value="SH3_domain"/>
</dbReference>
<dbReference type="CDD" id="cd00052">
    <property type="entry name" value="EH"/>
    <property type="match status" value="2"/>
</dbReference>
<feature type="domain" description="EH" evidence="8">
    <location>
        <begin position="262"/>
        <end position="351"/>
    </location>
</feature>
<dbReference type="EMBL" id="CALNXI010001544">
    <property type="protein sequence ID" value="CAH3171740.1"/>
    <property type="molecule type" value="Genomic_DNA"/>
</dbReference>
<comment type="caution">
    <text evidence="10">The sequence shown here is derived from an EMBL/GenBank/DDBJ whole genome shotgun (WGS) entry which is preliminary data.</text>
</comment>
<feature type="domain" description="SH3" evidence="6">
    <location>
        <begin position="1224"/>
        <end position="1282"/>
    </location>
</feature>
<dbReference type="PRINTS" id="PR00452">
    <property type="entry name" value="SH3DOMAIN"/>
</dbReference>
<name>A0ABN8R301_9CNID</name>
<dbReference type="PRINTS" id="PR00499">
    <property type="entry name" value="P67PHOX"/>
</dbReference>
<feature type="region of interest" description="Disordered" evidence="5">
    <location>
        <begin position="355"/>
        <end position="385"/>
    </location>
</feature>
<dbReference type="InterPro" id="IPR000261">
    <property type="entry name" value="EH_dom"/>
</dbReference>
<feature type="domain" description="SH3" evidence="6">
    <location>
        <begin position="1091"/>
        <end position="1153"/>
    </location>
</feature>
<protein>
    <recommendedName>
        <fullName evidence="12">Intersectin-1</fullName>
    </recommendedName>
</protein>
<dbReference type="PROSITE" id="PS50222">
    <property type="entry name" value="EF_HAND_2"/>
    <property type="match status" value="3"/>
</dbReference>
<dbReference type="InterPro" id="IPR011992">
    <property type="entry name" value="EF-hand-dom_pair"/>
</dbReference>
<feature type="domain" description="SH3" evidence="6">
    <location>
        <begin position="1475"/>
        <end position="1533"/>
    </location>
</feature>
<dbReference type="InterPro" id="IPR011993">
    <property type="entry name" value="PH-like_dom_sf"/>
</dbReference>
<gene>
    <name evidence="10" type="ORF">PEVE_00008033</name>
</gene>
<dbReference type="PANTHER" id="PTHR11216:SF170">
    <property type="entry name" value="DYNAMIN ASSOCIATED PROTEIN 160, ISOFORM D"/>
    <property type="match status" value="1"/>
</dbReference>
<accession>A0ABN8R301</accession>
<feature type="compositionally biased region" description="Polar residues" evidence="5">
    <location>
        <begin position="158"/>
        <end position="169"/>
    </location>
</feature>
<dbReference type="Pfam" id="PF07653">
    <property type="entry name" value="SH3_2"/>
    <property type="match status" value="1"/>
</dbReference>
<feature type="region of interest" description="Disordered" evidence="5">
    <location>
        <begin position="604"/>
        <end position="633"/>
    </location>
</feature>
<dbReference type="PROSITE" id="PS50002">
    <property type="entry name" value="SH3"/>
    <property type="match status" value="5"/>
</dbReference>
<dbReference type="CDD" id="cd11840">
    <property type="entry name" value="SH3_Intersectin_5"/>
    <property type="match status" value="1"/>
</dbReference>
<feature type="non-terminal residue" evidence="10">
    <location>
        <position position="1803"/>
    </location>
</feature>
<feature type="coiled-coil region" evidence="4">
    <location>
        <begin position="752"/>
        <end position="786"/>
    </location>
</feature>
<evidence type="ECO:0000259" key="7">
    <source>
        <dbReference type="PROSITE" id="PS50010"/>
    </source>
</evidence>
<dbReference type="PANTHER" id="PTHR11216">
    <property type="entry name" value="EH DOMAIN"/>
    <property type="match status" value="1"/>
</dbReference>
<evidence type="ECO:0000256" key="3">
    <source>
        <dbReference type="PROSITE-ProRule" id="PRU00192"/>
    </source>
</evidence>
<organism evidence="10 11">
    <name type="scientific">Porites evermanni</name>
    <dbReference type="NCBI Taxonomy" id="104178"/>
    <lineage>
        <taxon>Eukaryota</taxon>
        <taxon>Metazoa</taxon>
        <taxon>Cnidaria</taxon>
        <taxon>Anthozoa</taxon>
        <taxon>Hexacorallia</taxon>
        <taxon>Scleractinia</taxon>
        <taxon>Fungiina</taxon>
        <taxon>Poritidae</taxon>
        <taxon>Porites</taxon>
    </lineage>
</organism>
<dbReference type="Pfam" id="PF16652">
    <property type="entry name" value="PH_13"/>
    <property type="match status" value="1"/>
</dbReference>
<feature type="region of interest" description="Disordered" evidence="5">
    <location>
        <begin position="1198"/>
        <end position="1223"/>
    </location>
</feature>
<feature type="coiled-coil region" evidence="4">
    <location>
        <begin position="646"/>
        <end position="720"/>
    </location>
</feature>
<dbReference type="SUPFAM" id="SSF50044">
    <property type="entry name" value="SH3-domain"/>
    <property type="match status" value="5"/>
</dbReference>
<dbReference type="Pfam" id="PF12763">
    <property type="entry name" value="EH"/>
    <property type="match status" value="2"/>
</dbReference>
<feature type="domain" description="EF-hand" evidence="9">
    <location>
        <begin position="556"/>
        <end position="578"/>
    </location>
</feature>
<dbReference type="Pfam" id="PF00621">
    <property type="entry name" value="RhoGEF"/>
    <property type="match status" value="1"/>
</dbReference>
<dbReference type="InterPro" id="IPR002048">
    <property type="entry name" value="EF_hand_dom"/>
</dbReference>